<evidence type="ECO:0000256" key="4">
    <source>
        <dbReference type="RuleBase" id="RU003682"/>
    </source>
</evidence>
<sequence length="342" mass="38207">MEKMVSKWSSDAHSLPKNYIFPPEQRPGDPGSIPVSSALPVIDLAKAASSSSTRGDAVRQILQASQEFGFFQVINHGCEHLLGKTADVMRELFQLPDEDKASLYSDDPGKRCRLLTSGPNYQTEELHFWRDNWQHPCHPLEDHVQSWPVKPANYREIVGSYSAAVREVGLRILDLLCEGLGLEHGYFSRELTQDQILSVNRYPPCPDPDLALGLPKHSDMYLLTLLYQGHVYGLQILKDGQWLGVQPVPDAFVINVGHQLQVISNGKLKSAEHRVITNATEPRTTVVTFFAPGDDCIIQPAASLADETNPQAFRSFAFKDFVANYIANKGDPERSLQPFRTL</sequence>
<keyword evidence="7" id="KW-1185">Reference proteome</keyword>
<dbReference type="InterPro" id="IPR005123">
    <property type="entry name" value="Oxoglu/Fe-dep_dioxygenase_dom"/>
</dbReference>
<dbReference type="InterPro" id="IPR026992">
    <property type="entry name" value="DIOX_N"/>
</dbReference>
<accession>A0A7N1A3B7</accession>
<proteinExistence type="inferred from homology"/>
<dbReference type="GO" id="GO:0046872">
    <property type="term" value="F:metal ion binding"/>
    <property type="evidence" value="ECO:0007669"/>
    <property type="project" value="UniProtKB-KW"/>
</dbReference>
<dbReference type="SUPFAM" id="SSF51197">
    <property type="entry name" value="Clavaminate synthase-like"/>
    <property type="match status" value="1"/>
</dbReference>
<evidence type="ECO:0000259" key="5">
    <source>
        <dbReference type="PROSITE" id="PS51471"/>
    </source>
</evidence>
<feature type="domain" description="Fe2OG dioxygenase" evidence="5">
    <location>
        <begin position="192"/>
        <end position="292"/>
    </location>
</feature>
<dbReference type="Proteomes" id="UP000594263">
    <property type="component" value="Unplaced"/>
</dbReference>
<evidence type="ECO:0000256" key="2">
    <source>
        <dbReference type="ARBA" id="ARBA00022723"/>
    </source>
</evidence>
<protein>
    <recommendedName>
        <fullName evidence="5">Fe2OG dioxygenase domain-containing protein</fullName>
    </recommendedName>
</protein>
<dbReference type="GO" id="GO:0016491">
    <property type="term" value="F:oxidoreductase activity"/>
    <property type="evidence" value="ECO:0007669"/>
    <property type="project" value="UniProtKB-KW"/>
</dbReference>
<reference evidence="6" key="1">
    <citation type="submission" date="2021-01" db="UniProtKB">
        <authorList>
            <consortium name="EnsemblPlants"/>
        </authorList>
    </citation>
    <scope>IDENTIFICATION</scope>
</reference>
<dbReference type="EnsemblPlants" id="Kaladp0089s0096.1.v1.1">
    <property type="protein sequence ID" value="Kaladp0089s0096.1.v1.1"/>
    <property type="gene ID" value="Kaladp0089s0096.v1.1"/>
</dbReference>
<dbReference type="Pfam" id="PF14226">
    <property type="entry name" value="DIOX_N"/>
    <property type="match status" value="1"/>
</dbReference>
<dbReference type="PROSITE" id="PS51471">
    <property type="entry name" value="FE2OG_OXY"/>
    <property type="match status" value="1"/>
</dbReference>
<evidence type="ECO:0000313" key="6">
    <source>
        <dbReference type="EnsemblPlants" id="Kaladp0089s0096.1.v1.1"/>
    </source>
</evidence>
<dbReference type="InterPro" id="IPR027443">
    <property type="entry name" value="IPNS-like_sf"/>
</dbReference>
<dbReference type="Gene3D" id="2.60.120.330">
    <property type="entry name" value="B-lactam Antibiotic, Isopenicillin N Synthase, Chain"/>
    <property type="match status" value="1"/>
</dbReference>
<name>A0A7N1A3B7_KALFE</name>
<dbReference type="PRINTS" id="PR00682">
    <property type="entry name" value="IPNSYNTHASE"/>
</dbReference>
<dbReference type="InterPro" id="IPR050295">
    <property type="entry name" value="Plant_2OG-oxidoreductases"/>
</dbReference>
<dbReference type="Gramene" id="Kaladp0089s0096.1.v1.1">
    <property type="protein sequence ID" value="Kaladp0089s0096.1.v1.1"/>
    <property type="gene ID" value="Kaladp0089s0096.v1.1"/>
</dbReference>
<keyword evidence="4" id="KW-0560">Oxidoreductase</keyword>
<dbReference type="PANTHER" id="PTHR47991">
    <property type="entry name" value="OXOGLUTARATE/IRON-DEPENDENT DIOXYGENASE"/>
    <property type="match status" value="1"/>
</dbReference>
<keyword evidence="2 4" id="KW-0479">Metal-binding</keyword>
<dbReference type="OMA" id="GVSKHCD"/>
<dbReference type="Pfam" id="PF03171">
    <property type="entry name" value="2OG-FeII_Oxy"/>
    <property type="match status" value="1"/>
</dbReference>
<evidence type="ECO:0000256" key="1">
    <source>
        <dbReference type="ARBA" id="ARBA00008056"/>
    </source>
</evidence>
<dbReference type="AlphaFoldDB" id="A0A7N1A3B7"/>
<keyword evidence="3 4" id="KW-0408">Iron</keyword>
<evidence type="ECO:0000256" key="3">
    <source>
        <dbReference type="ARBA" id="ARBA00023004"/>
    </source>
</evidence>
<organism evidence="6 7">
    <name type="scientific">Kalanchoe fedtschenkoi</name>
    <name type="common">Lavender scallops</name>
    <name type="synonym">South American air plant</name>
    <dbReference type="NCBI Taxonomy" id="63787"/>
    <lineage>
        <taxon>Eukaryota</taxon>
        <taxon>Viridiplantae</taxon>
        <taxon>Streptophyta</taxon>
        <taxon>Embryophyta</taxon>
        <taxon>Tracheophyta</taxon>
        <taxon>Spermatophyta</taxon>
        <taxon>Magnoliopsida</taxon>
        <taxon>eudicotyledons</taxon>
        <taxon>Gunneridae</taxon>
        <taxon>Pentapetalae</taxon>
        <taxon>Saxifragales</taxon>
        <taxon>Crassulaceae</taxon>
        <taxon>Kalanchoe</taxon>
    </lineage>
</organism>
<evidence type="ECO:0000313" key="7">
    <source>
        <dbReference type="Proteomes" id="UP000594263"/>
    </source>
</evidence>
<comment type="similarity">
    <text evidence="1 4">Belongs to the iron/ascorbate-dependent oxidoreductase family.</text>
</comment>
<dbReference type="InterPro" id="IPR044861">
    <property type="entry name" value="IPNS-like_FE2OG_OXY"/>
</dbReference>